<feature type="compositionally biased region" description="Polar residues" evidence="1">
    <location>
        <begin position="176"/>
        <end position="186"/>
    </location>
</feature>
<evidence type="ECO:0000313" key="3">
    <source>
        <dbReference type="EMBL" id="CAH3162934.1"/>
    </source>
</evidence>
<dbReference type="EMBL" id="CALNXK010000124">
    <property type="protein sequence ID" value="CAH3162934.1"/>
    <property type="molecule type" value="Genomic_DNA"/>
</dbReference>
<evidence type="ECO:0000256" key="1">
    <source>
        <dbReference type="SAM" id="MobiDB-lite"/>
    </source>
</evidence>
<accession>A0ABN8QHN0</accession>
<proteinExistence type="predicted"/>
<feature type="chain" id="PRO_5045511655" evidence="2">
    <location>
        <begin position="20"/>
        <end position="186"/>
    </location>
</feature>
<dbReference type="Proteomes" id="UP001159405">
    <property type="component" value="Unassembled WGS sequence"/>
</dbReference>
<name>A0ABN8QHN0_9CNID</name>
<reference evidence="3 4" key="1">
    <citation type="submission" date="2022-05" db="EMBL/GenBank/DDBJ databases">
        <authorList>
            <consortium name="Genoscope - CEA"/>
            <person name="William W."/>
        </authorList>
    </citation>
    <scope>NUCLEOTIDE SEQUENCE [LARGE SCALE GENOMIC DNA]</scope>
</reference>
<sequence length="186" mass="21255">MSLLSVFCILSLGILNVLANAAVVKNNRPKDLALVTTKAPVSKLLTEKPTPKLVSKERKLSRRERCCNLGRKVAKIGETCTYSPNVDHIFPNSHWHQMKTAVWTRRSHPINQRLLPKCKPFKVFYEKCCNYEYSLITEDLLRAKRKIKQYLKEIRKHEAGVEREGSADEVGGLPQAQDQKQLVNSQ</sequence>
<keyword evidence="4" id="KW-1185">Reference proteome</keyword>
<feature type="region of interest" description="Disordered" evidence="1">
    <location>
        <begin position="158"/>
        <end position="186"/>
    </location>
</feature>
<protein>
    <submittedName>
        <fullName evidence="3">Uncharacterized protein</fullName>
    </submittedName>
</protein>
<evidence type="ECO:0000313" key="4">
    <source>
        <dbReference type="Proteomes" id="UP001159405"/>
    </source>
</evidence>
<organism evidence="3 4">
    <name type="scientific">Porites lobata</name>
    <dbReference type="NCBI Taxonomy" id="104759"/>
    <lineage>
        <taxon>Eukaryota</taxon>
        <taxon>Metazoa</taxon>
        <taxon>Cnidaria</taxon>
        <taxon>Anthozoa</taxon>
        <taxon>Hexacorallia</taxon>
        <taxon>Scleractinia</taxon>
        <taxon>Fungiina</taxon>
        <taxon>Poritidae</taxon>
        <taxon>Porites</taxon>
    </lineage>
</organism>
<comment type="caution">
    <text evidence="3">The sequence shown here is derived from an EMBL/GenBank/DDBJ whole genome shotgun (WGS) entry which is preliminary data.</text>
</comment>
<evidence type="ECO:0000256" key="2">
    <source>
        <dbReference type="SAM" id="SignalP"/>
    </source>
</evidence>
<keyword evidence="2" id="KW-0732">Signal</keyword>
<gene>
    <name evidence="3" type="ORF">PLOB_00005546</name>
</gene>
<feature type="signal peptide" evidence="2">
    <location>
        <begin position="1"/>
        <end position="19"/>
    </location>
</feature>